<gene>
    <name evidence="2" type="ORF">AWZ03_013574</name>
</gene>
<feature type="compositionally biased region" description="Pro residues" evidence="1">
    <location>
        <begin position="54"/>
        <end position="81"/>
    </location>
</feature>
<dbReference type="Proteomes" id="UP000295192">
    <property type="component" value="Unassembled WGS sequence"/>
</dbReference>
<name>A0A484AUC7_DRONA</name>
<reference evidence="2 3" key="1">
    <citation type="journal article" date="2019" name="J. Hered.">
        <title>An Improved Genome Assembly for Drosophila navojoa, the Basal Species in the mojavensis Cluster.</title>
        <authorList>
            <person name="Vanderlinde T."/>
            <person name="Dupim E.G."/>
            <person name="Nazario-Yepiz N.O."/>
            <person name="Carvalho A.B."/>
        </authorList>
    </citation>
    <scope>NUCLEOTIDE SEQUENCE [LARGE SCALE GENOMIC DNA]</scope>
    <source>
        <strain evidence="2">Navoj_Jal97</strain>
        <tissue evidence="2">Whole organism</tissue>
    </source>
</reference>
<feature type="region of interest" description="Disordered" evidence="1">
    <location>
        <begin position="51"/>
        <end position="84"/>
    </location>
</feature>
<dbReference type="OMA" id="CENPYRM"/>
<keyword evidence="3" id="KW-1185">Reference proteome</keyword>
<dbReference type="EMBL" id="LSRL02000717">
    <property type="protein sequence ID" value="TDG40004.1"/>
    <property type="molecule type" value="Genomic_DNA"/>
</dbReference>
<evidence type="ECO:0000313" key="3">
    <source>
        <dbReference type="Proteomes" id="UP000295192"/>
    </source>
</evidence>
<comment type="caution">
    <text evidence="2">The sequence shown here is derived from an EMBL/GenBank/DDBJ whole genome shotgun (WGS) entry which is preliminary data.</text>
</comment>
<dbReference type="AlphaFoldDB" id="A0A484AUC7"/>
<accession>A0A484AUC7</accession>
<proteinExistence type="predicted"/>
<protein>
    <submittedName>
        <fullName evidence="2">Uncharacterized protein</fullName>
    </submittedName>
</protein>
<evidence type="ECO:0000256" key="1">
    <source>
        <dbReference type="SAM" id="MobiDB-lite"/>
    </source>
</evidence>
<organism evidence="2 3">
    <name type="scientific">Drosophila navojoa</name>
    <name type="common">Fruit fly</name>
    <dbReference type="NCBI Taxonomy" id="7232"/>
    <lineage>
        <taxon>Eukaryota</taxon>
        <taxon>Metazoa</taxon>
        <taxon>Ecdysozoa</taxon>
        <taxon>Arthropoda</taxon>
        <taxon>Hexapoda</taxon>
        <taxon>Insecta</taxon>
        <taxon>Pterygota</taxon>
        <taxon>Neoptera</taxon>
        <taxon>Endopterygota</taxon>
        <taxon>Diptera</taxon>
        <taxon>Brachycera</taxon>
        <taxon>Muscomorpha</taxon>
        <taxon>Ephydroidea</taxon>
        <taxon>Drosophilidae</taxon>
        <taxon>Drosophila</taxon>
    </lineage>
</organism>
<sequence length="115" mass="12942">MDPLLEEMLRNAPTLYEYWQASCRICYENGPENCPYLTECGVHPWCVDGELEPLPRPPRPPPPPPPPTPPPPGQAAPPLPEPLTWFTDEDIDEMEAVIVEYNLTLLDATSFTRSV</sequence>
<evidence type="ECO:0000313" key="2">
    <source>
        <dbReference type="EMBL" id="TDG40004.1"/>
    </source>
</evidence>